<comment type="caution">
    <text evidence="2">The sequence shown here is derived from an EMBL/GenBank/DDBJ whole genome shotgun (WGS) entry which is preliminary data.</text>
</comment>
<proteinExistence type="predicted"/>
<keyword evidence="3" id="KW-1185">Reference proteome</keyword>
<dbReference type="NCBIfam" id="TIGR01764">
    <property type="entry name" value="excise"/>
    <property type="match status" value="1"/>
</dbReference>
<evidence type="ECO:0000313" key="2">
    <source>
        <dbReference type="EMBL" id="GAA4408935.1"/>
    </source>
</evidence>
<dbReference type="Pfam" id="PF12728">
    <property type="entry name" value="HTH_17"/>
    <property type="match status" value="1"/>
</dbReference>
<dbReference type="Proteomes" id="UP001500635">
    <property type="component" value="Unassembled WGS sequence"/>
</dbReference>
<sequence length="63" mass="6445">MTTPTLITRPAAARRLGATAGVVQRLIAAGHLAPAYRIGGRVMVSAEAVEAYLDAARITPASA</sequence>
<organism evidence="2 3">
    <name type="scientific">Tsukamurella soli</name>
    <dbReference type="NCBI Taxonomy" id="644556"/>
    <lineage>
        <taxon>Bacteria</taxon>
        <taxon>Bacillati</taxon>
        <taxon>Actinomycetota</taxon>
        <taxon>Actinomycetes</taxon>
        <taxon>Mycobacteriales</taxon>
        <taxon>Tsukamurellaceae</taxon>
        <taxon>Tsukamurella</taxon>
    </lineage>
</organism>
<dbReference type="InterPro" id="IPR010093">
    <property type="entry name" value="SinI_DNA-bd"/>
</dbReference>
<protein>
    <recommendedName>
        <fullName evidence="1">Helix-turn-helix domain-containing protein</fullName>
    </recommendedName>
</protein>
<reference evidence="3" key="1">
    <citation type="journal article" date="2019" name="Int. J. Syst. Evol. Microbiol.">
        <title>The Global Catalogue of Microorganisms (GCM) 10K type strain sequencing project: providing services to taxonomists for standard genome sequencing and annotation.</title>
        <authorList>
            <consortium name="The Broad Institute Genomics Platform"/>
            <consortium name="The Broad Institute Genome Sequencing Center for Infectious Disease"/>
            <person name="Wu L."/>
            <person name="Ma J."/>
        </authorList>
    </citation>
    <scope>NUCLEOTIDE SEQUENCE [LARGE SCALE GENOMIC DNA]</scope>
    <source>
        <strain evidence="3">JCM 17688</strain>
    </source>
</reference>
<dbReference type="EMBL" id="BAABFR010000240">
    <property type="protein sequence ID" value="GAA4408935.1"/>
    <property type="molecule type" value="Genomic_DNA"/>
</dbReference>
<gene>
    <name evidence="2" type="ORF">GCM10023147_52570</name>
</gene>
<feature type="domain" description="Helix-turn-helix" evidence="1">
    <location>
        <begin position="10"/>
        <end position="55"/>
    </location>
</feature>
<evidence type="ECO:0000313" key="3">
    <source>
        <dbReference type="Proteomes" id="UP001500635"/>
    </source>
</evidence>
<accession>A0ABP8KKN7</accession>
<evidence type="ECO:0000259" key="1">
    <source>
        <dbReference type="Pfam" id="PF12728"/>
    </source>
</evidence>
<dbReference type="InterPro" id="IPR041657">
    <property type="entry name" value="HTH_17"/>
</dbReference>
<name>A0ABP8KKN7_9ACTN</name>
<dbReference type="RefSeq" id="WP_345002056.1">
    <property type="nucleotide sequence ID" value="NZ_BAABFR010000240.1"/>
</dbReference>